<organism evidence="3 4">
    <name type="scientific">Acropora cervicornis</name>
    <name type="common">Staghorn coral</name>
    <dbReference type="NCBI Taxonomy" id="6130"/>
    <lineage>
        <taxon>Eukaryota</taxon>
        <taxon>Metazoa</taxon>
        <taxon>Cnidaria</taxon>
        <taxon>Anthozoa</taxon>
        <taxon>Hexacorallia</taxon>
        <taxon>Scleractinia</taxon>
        <taxon>Astrocoeniina</taxon>
        <taxon>Acroporidae</taxon>
        <taxon>Acropora</taxon>
    </lineage>
</organism>
<dbReference type="PANTHER" id="PTHR14241:SF35">
    <property type="entry name" value="SEPTIN-TYPE G DOMAIN-CONTAINING PROTEIN"/>
    <property type="match status" value="1"/>
</dbReference>
<gene>
    <name evidence="3" type="ORF">P5673_001296</name>
</gene>
<feature type="region of interest" description="Disordered" evidence="1">
    <location>
        <begin position="288"/>
        <end position="308"/>
    </location>
</feature>
<evidence type="ECO:0000313" key="3">
    <source>
        <dbReference type="EMBL" id="KAK2573621.1"/>
    </source>
</evidence>
<name>A0AAD9R6C2_ACRCE</name>
<dbReference type="Proteomes" id="UP001249851">
    <property type="component" value="Unassembled WGS sequence"/>
</dbReference>
<dbReference type="InterPro" id="IPR011646">
    <property type="entry name" value="KAP_P-loop"/>
</dbReference>
<dbReference type="AlphaFoldDB" id="A0AAD9R6C2"/>
<dbReference type="EMBL" id="JARQWQ010000002">
    <property type="protein sequence ID" value="KAK2573621.1"/>
    <property type="molecule type" value="Genomic_DNA"/>
</dbReference>
<dbReference type="SUPFAM" id="SSF52540">
    <property type="entry name" value="P-loop containing nucleoside triphosphate hydrolases"/>
    <property type="match status" value="1"/>
</dbReference>
<protein>
    <recommendedName>
        <fullName evidence="2">KAP NTPase domain-containing protein</fullName>
    </recommendedName>
</protein>
<reference evidence="3" key="1">
    <citation type="journal article" date="2023" name="G3 (Bethesda)">
        <title>Whole genome assembly and annotation of the endangered Caribbean coral Acropora cervicornis.</title>
        <authorList>
            <person name="Selwyn J.D."/>
            <person name="Vollmer S.V."/>
        </authorList>
    </citation>
    <scope>NUCLEOTIDE SEQUENCE</scope>
    <source>
        <strain evidence="3">K2</strain>
    </source>
</reference>
<accession>A0AAD9R6C2</accession>
<feature type="compositionally biased region" description="Basic and acidic residues" evidence="1">
    <location>
        <begin position="288"/>
        <end position="303"/>
    </location>
</feature>
<comment type="caution">
    <text evidence="3">The sequence shown here is derived from an EMBL/GenBank/DDBJ whole genome shotgun (WGS) entry which is preliminary data.</text>
</comment>
<keyword evidence="4" id="KW-1185">Reference proteome</keyword>
<sequence length="443" mass="50880">MGSEESKIIHETVETSDPGAGDEGRRLAQEENDQKVRQLNEEIARQKKQALEEAEQRARCEDEAQRRQLDERKRKREEKEKKLKEEKEFRELKSALMEYDFQLRPRIRKESFRDLDVSDIDLVRIALVGPTGSGKTSFVATLQRALGQEESSAFAQGTGGEGTIHLEEYFVHKHVSMVDTRGFFLSDEKLFEECLNIMSGRIRPGEEIVRNYDETKGQTSKSPTKTKGQVLAKFAHAVIFVLKANDPRLNDYKDTLKKIRNHFREDGYAPVTVITFLDELEREGRKAQKKQEELEKRKEDAFDRASSAAGSSSERTFFIANYTDEQKQTSMTVERTALDVLDFALLSAERFIQIRKQKEKNQMERGLAGGASGGKETLEQFFGRLKKKYKWNDQGQVKEVLSSLRSNEVKTVNALKELWEILKPDLPLSIGMKKCLEEEISKI</sequence>
<feature type="region of interest" description="Disordered" evidence="1">
    <location>
        <begin position="1"/>
        <end position="32"/>
    </location>
</feature>
<proteinExistence type="predicted"/>
<feature type="domain" description="KAP NTPase" evidence="2">
    <location>
        <begin position="125"/>
        <end position="282"/>
    </location>
</feature>
<evidence type="ECO:0000256" key="1">
    <source>
        <dbReference type="SAM" id="MobiDB-lite"/>
    </source>
</evidence>
<feature type="compositionally biased region" description="Basic and acidic residues" evidence="1">
    <location>
        <begin position="22"/>
        <end position="32"/>
    </location>
</feature>
<feature type="compositionally biased region" description="Basic and acidic residues" evidence="1">
    <location>
        <begin position="1"/>
        <end position="13"/>
    </location>
</feature>
<reference evidence="3" key="2">
    <citation type="journal article" date="2023" name="Science">
        <title>Genomic signatures of disease resistance in endangered staghorn corals.</title>
        <authorList>
            <person name="Vollmer S.V."/>
            <person name="Selwyn J.D."/>
            <person name="Despard B.A."/>
            <person name="Roesel C.L."/>
        </authorList>
    </citation>
    <scope>NUCLEOTIDE SEQUENCE</scope>
    <source>
        <strain evidence="3">K2</strain>
    </source>
</reference>
<dbReference type="Pfam" id="PF07693">
    <property type="entry name" value="KAP_NTPase"/>
    <property type="match status" value="1"/>
</dbReference>
<dbReference type="InterPro" id="IPR027417">
    <property type="entry name" value="P-loop_NTPase"/>
</dbReference>
<evidence type="ECO:0000259" key="2">
    <source>
        <dbReference type="Pfam" id="PF07693"/>
    </source>
</evidence>
<dbReference type="Gene3D" id="3.40.50.300">
    <property type="entry name" value="P-loop containing nucleotide triphosphate hydrolases"/>
    <property type="match status" value="1"/>
</dbReference>
<evidence type="ECO:0000313" key="4">
    <source>
        <dbReference type="Proteomes" id="UP001249851"/>
    </source>
</evidence>
<feature type="region of interest" description="Disordered" evidence="1">
    <location>
        <begin position="47"/>
        <end position="83"/>
    </location>
</feature>
<dbReference type="PANTHER" id="PTHR14241">
    <property type="entry name" value="INTERFERON-INDUCED PROTEIN 44"/>
    <property type="match status" value="1"/>
</dbReference>